<evidence type="ECO:0000256" key="1">
    <source>
        <dbReference type="ARBA" id="ARBA00004651"/>
    </source>
</evidence>
<feature type="transmembrane region" description="Helical" evidence="9">
    <location>
        <begin position="33"/>
        <end position="55"/>
    </location>
</feature>
<dbReference type="PIRSF" id="PIRSF006351">
    <property type="entry name" value="PTS_EIIC-Cellobiose"/>
    <property type="match status" value="1"/>
</dbReference>
<feature type="transmembrane region" description="Helical" evidence="9">
    <location>
        <begin position="249"/>
        <end position="269"/>
    </location>
</feature>
<evidence type="ECO:0000313" key="11">
    <source>
        <dbReference type="EMBL" id="GFP74525.1"/>
    </source>
</evidence>
<organism evidence="11 12">
    <name type="scientific">Clostridium fungisolvens</name>
    <dbReference type="NCBI Taxonomy" id="1604897"/>
    <lineage>
        <taxon>Bacteria</taxon>
        <taxon>Bacillati</taxon>
        <taxon>Bacillota</taxon>
        <taxon>Clostridia</taxon>
        <taxon>Eubacteriales</taxon>
        <taxon>Clostridiaceae</taxon>
        <taxon>Clostridium</taxon>
    </lineage>
</organism>
<dbReference type="NCBIfam" id="TIGR00410">
    <property type="entry name" value="lacE"/>
    <property type="match status" value="1"/>
</dbReference>
<feature type="transmembrane region" description="Helical" evidence="9">
    <location>
        <begin position="139"/>
        <end position="158"/>
    </location>
</feature>
<evidence type="ECO:0000259" key="10">
    <source>
        <dbReference type="PROSITE" id="PS51105"/>
    </source>
</evidence>
<keyword evidence="3 8" id="KW-1003">Cell membrane</keyword>
<name>A0A6V8SDJ4_9CLOT</name>
<dbReference type="PANTHER" id="PTHR33989">
    <property type="match status" value="1"/>
</dbReference>
<dbReference type="GO" id="GO:1901264">
    <property type="term" value="P:carbohydrate derivative transport"/>
    <property type="evidence" value="ECO:0007669"/>
    <property type="project" value="TreeGrafter"/>
</dbReference>
<gene>
    <name evidence="11" type="ORF">bsdtw1_00577</name>
</gene>
<dbReference type="Pfam" id="PF02378">
    <property type="entry name" value="PTS_EIIC"/>
    <property type="match status" value="1"/>
</dbReference>
<feature type="domain" description="PTS EIIC type-3" evidence="10">
    <location>
        <begin position="8"/>
        <end position="407"/>
    </location>
</feature>
<evidence type="ECO:0000256" key="5">
    <source>
        <dbReference type="ARBA" id="ARBA00022692"/>
    </source>
</evidence>
<feature type="transmembrane region" description="Helical" evidence="9">
    <location>
        <begin position="75"/>
        <end position="93"/>
    </location>
</feature>
<dbReference type="PROSITE" id="PS51105">
    <property type="entry name" value="PTS_EIIC_TYPE_3"/>
    <property type="match status" value="1"/>
</dbReference>
<feature type="transmembrane region" description="Helical" evidence="9">
    <location>
        <begin position="281"/>
        <end position="302"/>
    </location>
</feature>
<protein>
    <recommendedName>
        <fullName evidence="8">Permease IIC component</fullName>
    </recommendedName>
</protein>
<comment type="caution">
    <text evidence="11">The sequence shown here is derived from an EMBL/GenBank/DDBJ whole genome shotgun (WGS) entry which is preliminary data.</text>
</comment>
<accession>A0A6V8SDJ4</accession>
<dbReference type="InterPro" id="IPR004501">
    <property type="entry name" value="PTS_EIIC_3"/>
</dbReference>
<keyword evidence="7 8" id="KW-0472">Membrane</keyword>
<keyword evidence="6 9" id="KW-1133">Transmembrane helix</keyword>
<keyword evidence="4 8" id="KW-0762">Sugar transport</keyword>
<keyword evidence="12" id="KW-1185">Reference proteome</keyword>
<dbReference type="GO" id="GO:0009401">
    <property type="term" value="P:phosphoenolpyruvate-dependent sugar phosphotransferase system"/>
    <property type="evidence" value="ECO:0007669"/>
    <property type="project" value="InterPro"/>
</dbReference>
<dbReference type="InterPro" id="IPR051088">
    <property type="entry name" value="PTS_Sugar-EIIC/EIIB"/>
</dbReference>
<evidence type="ECO:0000256" key="9">
    <source>
        <dbReference type="SAM" id="Phobius"/>
    </source>
</evidence>
<reference evidence="11 12" key="1">
    <citation type="submission" date="2020-07" db="EMBL/GenBank/DDBJ databases">
        <title>A new beta-1,3-glucan-decomposing anaerobic bacterium isolated from anoxic soil subjected to biological soil disinfestation.</title>
        <authorList>
            <person name="Ueki A."/>
            <person name="Tonouchi A."/>
        </authorList>
    </citation>
    <scope>NUCLEOTIDE SEQUENCE [LARGE SCALE GENOMIC DNA]</scope>
    <source>
        <strain evidence="11 12">TW1</strain>
    </source>
</reference>
<dbReference type="Proteomes" id="UP000580568">
    <property type="component" value="Unassembled WGS sequence"/>
</dbReference>
<evidence type="ECO:0000256" key="2">
    <source>
        <dbReference type="ARBA" id="ARBA00022448"/>
    </source>
</evidence>
<comment type="function">
    <text evidence="8">The phosphoenolpyruvate-dependent sugar phosphotransferase system (PTS), a major carbohydrate active -transport system, catalyzes the phosphorylation of incoming sugar substrates concomitant with their translocation across the cell membrane.</text>
</comment>
<evidence type="ECO:0000256" key="4">
    <source>
        <dbReference type="ARBA" id="ARBA00022597"/>
    </source>
</evidence>
<dbReference type="EMBL" id="BLZR01000001">
    <property type="protein sequence ID" value="GFP74525.1"/>
    <property type="molecule type" value="Genomic_DNA"/>
</dbReference>
<evidence type="ECO:0000256" key="6">
    <source>
        <dbReference type="ARBA" id="ARBA00022989"/>
    </source>
</evidence>
<dbReference type="InterPro" id="IPR003352">
    <property type="entry name" value="PTS_EIIC"/>
</dbReference>
<feature type="transmembrane region" description="Helical" evidence="9">
    <location>
        <begin position="219"/>
        <end position="242"/>
    </location>
</feature>
<evidence type="ECO:0000313" key="12">
    <source>
        <dbReference type="Proteomes" id="UP000580568"/>
    </source>
</evidence>
<evidence type="ECO:0000256" key="8">
    <source>
        <dbReference type="PIRNR" id="PIRNR006351"/>
    </source>
</evidence>
<dbReference type="GO" id="GO:0005886">
    <property type="term" value="C:plasma membrane"/>
    <property type="evidence" value="ECO:0007669"/>
    <property type="project" value="UniProtKB-SubCell"/>
</dbReference>
<sequence length="427" mass="45901">MAINLDKVQEKIQPLTSAIGQNKYLQAVMKGMMLILPATIMSAFATLLKIFPIPAYQNFIVSNGLGKYFDVPINFTNNFMAVLVAFAVAYALATSFQVDAFPAGLISMVSFFILTPYTLGDMGPLGQAFTISNQWLGAMGIFTGMIVAFVSTRLYVAIIKGGIVIKVPDSVPEFVAKSFSSLIPGIIILTIFSVISAAFSMTSYGSIHVLIYKFLQAPLTSLGSGVGSVIIVAVLAQFLWFLGLHGHAVTLGVVAPIWAAMDAQQLAAFSSGQHLPNITGMAFFFTYCAGNLIQLAFMLAFMAKSARYKTLGKVAFVPALFTIGEPLAYGTPLVMNLVFAIPYVLLDGIVMAVAYYLTVAGILPPVAGVSTPAGTPVILSGFIQGSWRIAAFQAVAVLFRFVCWYPFFKIADNMAVEEERKAELEIV</sequence>
<evidence type="ECO:0000256" key="3">
    <source>
        <dbReference type="ARBA" id="ARBA00022475"/>
    </source>
</evidence>
<dbReference type="InterPro" id="IPR004796">
    <property type="entry name" value="PTS_IIC_cello"/>
</dbReference>
<dbReference type="AlphaFoldDB" id="A0A6V8SDJ4"/>
<feature type="transmembrane region" description="Helical" evidence="9">
    <location>
        <begin position="337"/>
        <end position="357"/>
    </location>
</feature>
<dbReference type="GO" id="GO:0008982">
    <property type="term" value="F:protein-N(PI)-phosphohistidine-sugar phosphotransferase activity"/>
    <property type="evidence" value="ECO:0007669"/>
    <property type="project" value="UniProtKB-UniRule"/>
</dbReference>
<dbReference type="RefSeq" id="WP_183276078.1">
    <property type="nucleotide sequence ID" value="NZ_BLZR01000001.1"/>
</dbReference>
<dbReference type="PANTHER" id="PTHR33989:SF4">
    <property type="entry name" value="PTS SYSTEM N,N'-DIACETYLCHITOBIOSE-SPECIFIC EIIC COMPONENT"/>
    <property type="match status" value="1"/>
</dbReference>
<evidence type="ECO:0000256" key="7">
    <source>
        <dbReference type="ARBA" id="ARBA00023136"/>
    </source>
</evidence>
<keyword evidence="5 9" id="KW-0812">Transmembrane</keyword>
<comment type="subcellular location">
    <subcellularLocation>
        <location evidence="1">Cell membrane</location>
        <topology evidence="1">Multi-pass membrane protein</topology>
    </subcellularLocation>
</comment>
<feature type="transmembrane region" description="Helical" evidence="9">
    <location>
        <begin position="389"/>
        <end position="408"/>
    </location>
</feature>
<feature type="transmembrane region" description="Helical" evidence="9">
    <location>
        <begin position="179"/>
        <end position="199"/>
    </location>
</feature>
<keyword evidence="2 8" id="KW-0813">Transport</keyword>
<feature type="transmembrane region" description="Helical" evidence="9">
    <location>
        <begin position="100"/>
        <end position="119"/>
    </location>
</feature>
<proteinExistence type="predicted"/>